<feature type="region of interest" description="Disordered" evidence="2">
    <location>
        <begin position="341"/>
        <end position="363"/>
    </location>
</feature>
<name>A0A853KWG8_9PROT</name>
<dbReference type="Proteomes" id="UP000094009">
    <property type="component" value="Unassembled WGS sequence"/>
</dbReference>
<keyword evidence="1" id="KW-0175">Coiled coil</keyword>
<accession>A0A853KWG8</accession>
<dbReference type="RefSeq" id="WP_064781747.1">
    <property type="nucleotide sequence ID" value="NZ_JPVZ01000007.1"/>
</dbReference>
<dbReference type="EMBL" id="JPVZ01000007">
    <property type="protein sequence ID" value="OAZ08764.1"/>
    <property type="molecule type" value="Genomic_DNA"/>
</dbReference>
<feature type="transmembrane region" description="Helical" evidence="3">
    <location>
        <begin position="405"/>
        <end position="431"/>
    </location>
</feature>
<comment type="caution">
    <text evidence="4">The sequence shown here is derived from an EMBL/GenBank/DDBJ whole genome shotgun (WGS) entry which is preliminary data.</text>
</comment>
<keyword evidence="3" id="KW-1133">Transmembrane helix</keyword>
<gene>
    <name evidence="4" type="ORF">TH4_15445</name>
</gene>
<keyword evidence="3" id="KW-0472">Membrane</keyword>
<feature type="compositionally biased region" description="Pro residues" evidence="2">
    <location>
        <begin position="343"/>
        <end position="353"/>
    </location>
</feature>
<sequence>MEQETQEGLNIWRLAGSSILAGLTCVLYFGFVITLFAGFTADIQRDSLLRELGVSSPGMLERLVLQAFHEAALREEAGTLRDDMRAIDTRSLEETRNGLALRKDAIAAWWDAFGSYSRLGATVASNRDAFDPEFAGAFLSALNAAHQFVTSQQTAMPTDGLFDAPTGMVGGGGTTLGRAGSPMLDVPFGESDADRKRRADGIEIMTRLHALLDHPKFTDKAPETLMDRAGQQVDAIRSSMIRFDEKNARAQIEWANIRAENQHAAKLRTSLQNELAEIEAEIRRQDEEFGQDTVSLVALFQHPVGYMLSYLIQLPTIMLTLLVTVAAGGLGAVVAFTRQNFGQPPPPKMLPKTPPDENATDHNAADQNAMDENAPEAVPAPQAETLPRLQGWAQLGKSLKPAARLLVMTGEGIAAAMAIFLCTEAGVLMVSQGGPDGSGQIDISPFLVTFMAFVSGFMAEDAFARIQAAGQKLFRVTDDHG</sequence>
<evidence type="ECO:0000256" key="1">
    <source>
        <dbReference type="SAM" id="Coils"/>
    </source>
</evidence>
<dbReference type="AlphaFoldDB" id="A0A853KWG8"/>
<proteinExistence type="predicted"/>
<evidence type="ECO:0000256" key="2">
    <source>
        <dbReference type="SAM" id="MobiDB-lite"/>
    </source>
</evidence>
<feature type="coiled-coil region" evidence="1">
    <location>
        <begin position="261"/>
        <end position="288"/>
    </location>
</feature>
<feature type="transmembrane region" description="Helical" evidence="3">
    <location>
        <begin position="317"/>
        <end position="336"/>
    </location>
</feature>
<protein>
    <submittedName>
        <fullName evidence="4">Uncharacterized protein</fullName>
    </submittedName>
</protein>
<evidence type="ECO:0000313" key="5">
    <source>
        <dbReference type="Proteomes" id="UP000094009"/>
    </source>
</evidence>
<organism evidence="4 5">
    <name type="scientific">Thalassospira tepidiphila MCCC 1A03514</name>
    <dbReference type="NCBI Taxonomy" id="1177930"/>
    <lineage>
        <taxon>Bacteria</taxon>
        <taxon>Pseudomonadati</taxon>
        <taxon>Pseudomonadota</taxon>
        <taxon>Alphaproteobacteria</taxon>
        <taxon>Rhodospirillales</taxon>
        <taxon>Thalassospiraceae</taxon>
        <taxon>Thalassospira</taxon>
    </lineage>
</organism>
<keyword evidence="3" id="KW-0812">Transmembrane</keyword>
<feature type="transmembrane region" description="Helical" evidence="3">
    <location>
        <begin position="443"/>
        <end position="463"/>
    </location>
</feature>
<evidence type="ECO:0000313" key="4">
    <source>
        <dbReference type="EMBL" id="OAZ08764.1"/>
    </source>
</evidence>
<evidence type="ECO:0000256" key="3">
    <source>
        <dbReference type="SAM" id="Phobius"/>
    </source>
</evidence>
<feature type="transmembrane region" description="Helical" evidence="3">
    <location>
        <begin position="19"/>
        <end position="41"/>
    </location>
</feature>
<reference evidence="4 5" key="1">
    <citation type="submission" date="2014-07" db="EMBL/GenBank/DDBJ databases">
        <title>Draft genome sequence of Thalassospira tepidiphila 1-1B.</title>
        <authorList>
            <person name="Lai Q."/>
            <person name="Shao Z."/>
        </authorList>
    </citation>
    <scope>NUCLEOTIDE SEQUENCE [LARGE SCALE GENOMIC DNA]</scope>
    <source>
        <strain evidence="4 5">MCCC 1A03514</strain>
    </source>
</reference>